<evidence type="ECO:0000256" key="1">
    <source>
        <dbReference type="ARBA" id="ARBA00003238"/>
    </source>
</evidence>
<keyword evidence="2" id="KW-0446">Lipid-binding</keyword>
<name>A0A0R1U231_9LACO</name>
<dbReference type="AlphaFoldDB" id="A0A0R1U231"/>
<evidence type="ECO:0000313" key="3">
    <source>
        <dbReference type="EMBL" id="KRL86628.1"/>
    </source>
</evidence>
<organism evidence="3 4">
    <name type="scientific">Lacticaseibacillus pantheris DSM 15945 = JCM 12539 = NBRC 106106</name>
    <dbReference type="NCBI Taxonomy" id="1423783"/>
    <lineage>
        <taxon>Bacteria</taxon>
        <taxon>Bacillati</taxon>
        <taxon>Bacillota</taxon>
        <taxon>Bacilli</taxon>
        <taxon>Lactobacillales</taxon>
        <taxon>Lactobacillaceae</taxon>
        <taxon>Lacticaseibacillus</taxon>
    </lineage>
</organism>
<dbReference type="PATRIC" id="fig|1423783.4.peg.610"/>
<dbReference type="Gene3D" id="3.30.1180.10">
    <property type="match status" value="1"/>
</dbReference>
<reference evidence="3 4" key="1">
    <citation type="journal article" date="2015" name="Genome Announc.">
        <title>Expanding the biotechnology potential of lactobacilli through comparative genomics of 213 strains and associated genera.</title>
        <authorList>
            <person name="Sun Z."/>
            <person name="Harris H.M."/>
            <person name="McCann A."/>
            <person name="Guo C."/>
            <person name="Argimon S."/>
            <person name="Zhang W."/>
            <person name="Yang X."/>
            <person name="Jeffery I.B."/>
            <person name="Cooney J.C."/>
            <person name="Kagawa T.F."/>
            <person name="Liu W."/>
            <person name="Song Y."/>
            <person name="Salvetti E."/>
            <person name="Wrobel A."/>
            <person name="Rasinkangas P."/>
            <person name="Parkhill J."/>
            <person name="Rea M.C."/>
            <person name="O'Sullivan O."/>
            <person name="Ritari J."/>
            <person name="Douillard F.P."/>
            <person name="Paul Ross R."/>
            <person name="Yang R."/>
            <person name="Briner A.E."/>
            <person name="Felis G.E."/>
            <person name="de Vos W.M."/>
            <person name="Barrangou R."/>
            <person name="Klaenhammer T.R."/>
            <person name="Caufield P.W."/>
            <person name="Cui Y."/>
            <person name="Zhang H."/>
            <person name="O'Toole P.W."/>
        </authorList>
    </citation>
    <scope>NUCLEOTIDE SEQUENCE [LARGE SCALE GENOMIC DNA]</scope>
    <source>
        <strain evidence="3 4">DSM 15945</strain>
    </source>
</reference>
<dbReference type="SUPFAM" id="SSF82549">
    <property type="entry name" value="DAK1/DegV-like"/>
    <property type="match status" value="1"/>
</dbReference>
<dbReference type="NCBIfam" id="TIGR00762">
    <property type="entry name" value="DegV"/>
    <property type="match status" value="1"/>
</dbReference>
<dbReference type="STRING" id="1423783.FC50_GL000590"/>
<dbReference type="Gene3D" id="3.40.50.10170">
    <property type="match status" value="1"/>
</dbReference>
<accession>A0A0R1U231</accession>
<dbReference type="InterPro" id="IPR003797">
    <property type="entry name" value="DegV"/>
</dbReference>
<comment type="function">
    <text evidence="1">May bind long-chain fatty acids, such as palmitate, and may play a role in lipid transport or fatty acid metabolism.</text>
</comment>
<proteinExistence type="predicted"/>
<dbReference type="InterPro" id="IPR050270">
    <property type="entry name" value="DegV_domain_contain"/>
</dbReference>
<dbReference type="PROSITE" id="PS51482">
    <property type="entry name" value="DEGV"/>
    <property type="match status" value="1"/>
</dbReference>
<dbReference type="InterPro" id="IPR043168">
    <property type="entry name" value="DegV_C"/>
</dbReference>
<comment type="caution">
    <text evidence="3">The sequence shown here is derived from an EMBL/GenBank/DDBJ whole genome shotgun (WGS) entry which is preliminary data.</text>
</comment>
<dbReference type="Proteomes" id="UP000051922">
    <property type="component" value="Unassembled WGS sequence"/>
</dbReference>
<dbReference type="GO" id="GO:0008289">
    <property type="term" value="F:lipid binding"/>
    <property type="evidence" value="ECO:0007669"/>
    <property type="project" value="UniProtKB-KW"/>
</dbReference>
<dbReference type="PANTHER" id="PTHR33434">
    <property type="entry name" value="DEGV DOMAIN-CONTAINING PROTEIN DR_1986-RELATED"/>
    <property type="match status" value="1"/>
</dbReference>
<dbReference type="RefSeq" id="WP_054648451.1">
    <property type="nucleotide sequence ID" value="NZ_AZFJ01000040.1"/>
</dbReference>
<gene>
    <name evidence="3" type="ORF">FC50_GL000590</name>
</gene>
<dbReference type="PANTHER" id="PTHR33434:SF2">
    <property type="entry name" value="FATTY ACID-BINDING PROTEIN TM_1468"/>
    <property type="match status" value="1"/>
</dbReference>
<evidence type="ECO:0008006" key="5">
    <source>
        <dbReference type="Google" id="ProtNLM"/>
    </source>
</evidence>
<sequence length="288" mass="31971">MKIAIVTDSTAYITPEQIGDLPIRVATTPVIIDGTTYNEGVDITTAEYYERLKDAKEFPHTSQPRLGDVIDIHQQLLDEGYDTVIDIYLSATISGINGTISAMARDNHDQHIVVYDSQITVILMGEMVLTAGRMAQAGASVDDIIRQLDVLRASTGEYFIVNDLQHLVRGGRLSNTAGLLGSMLRIKPLLTFDNDTHKIVVAEKIRTLPRAYHRVEELFTQALDQADYPLRAWVIDGNDPESGNAWQHDLQRQFPGVRIERSYFGPAIGTHLGAKAIALAWMRDLGND</sequence>
<dbReference type="OrthoDB" id="9775494at2"/>
<evidence type="ECO:0000313" key="4">
    <source>
        <dbReference type="Proteomes" id="UP000051922"/>
    </source>
</evidence>
<keyword evidence="4" id="KW-1185">Reference proteome</keyword>
<protein>
    <recommendedName>
        <fullName evidence="5">DegV family protein</fullName>
    </recommendedName>
</protein>
<dbReference type="Pfam" id="PF02645">
    <property type="entry name" value="DegV"/>
    <property type="match status" value="1"/>
</dbReference>
<dbReference type="EMBL" id="AZFJ01000040">
    <property type="protein sequence ID" value="KRL86628.1"/>
    <property type="molecule type" value="Genomic_DNA"/>
</dbReference>
<evidence type="ECO:0000256" key="2">
    <source>
        <dbReference type="ARBA" id="ARBA00023121"/>
    </source>
</evidence>